<name>A0AAE1PZH0_9EUCA</name>
<proteinExistence type="predicted"/>
<feature type="compositionally biased region" description="Low complexity" evidence="1">
    <location>
        <begin position="41"/>
        <end position="61"/>
    </location>
</feature>
<reference evidence="2" key="1">
    <citation type="submission" date="2023-11" db="EMBL/GenBank/DDBJ databases">
        <title>Genome assemblies of two species of porcelain crab, Petrolisthes cinctipes and Petrolisthes manimaculis (Anomura: Porcellanidae).</title>
        <authorList>
            <person name="Angst P."/>
        </authorList>
    </citation>
    <scope>NUCLEOTIDE SEQUENCE</scope>
    <source>
        <strain evidence="2">PB745_02</strain>
        <tissue evidence="2">Gill</tissue>
    </source>
</reference>
<evidence type="ECO:0000256" key="1">
    <source>
        <dbReference type="SAM" id="MobiDB-lite"/>
    </source>
</evidence>
<dbReference type="EMBL" id="JAWZYT010000910">
    <property type="protein sequence ID" value="KAK4317610.1"/>
    <property type="molecule type" value="Genomic_DNA"/>
</dbReference>
<sequence length="68" mass="7589">MIHHSFQHNGTPLFNSIPKNLRNLTSVTVDTFKHKLDKWLATVPDQPPTAQATQAPTTGPPSRTQSQR</sequence>
<accession>A0AAE1PZH0</accession>
<protein>
    <submittedName>
        <fullName evidence="2">Uncharacterized protein</fullName>
    </submittedName>
</protein>
<organism evidence="2 3">
    <name type="scientific">Petrolisthes manimaculis</name>
    <dbReference type="NCBI Taxonomy" id="1843537"/>
    <lineage>
        <taxon>Eukaryota</taxon>
        <taxon>Metazoa</taxon>
        <taxon>Ecdysozoa</taxon>
        <taxon>Arthropoda</taxon>
        <taxon>Crustacea</taxon>
        <taxon>Multicrustacea</taxon>
        <taxon>Malacostraca</taxon>
        <taxon>Eumalacostraca</taxon>
        <taxon>Eucarida</taxon>
        <taxon>Decapoda</taxon>
        <taxon>Pleocyemata</taxon>
        <taxon>Anomura</taxon>
        <taxon>Galatheoidea</taxon>
        <taxon>Porcellanidae</taxon>
        <taxon>Petrolisthes</taxon>
    </lineage>
</organism>
<gene>
    <name evidence="2" type="ORF">Pmani_011316</name>
</gene>
<keyword evidence="3" id="KW-1185">Reference proteome</keyword>
<evidence type="ECO:0000313" key="2">
    <source>
        <dbReference type="EMBL" id="KAK4317610.1"/>
    </source>
</evidence>
<comment type="caution">
    <text evidence="2">The sequence shown here is derived from an EMBL/GenBank/DDBJ whole genome shotgun (WGS) entry which is preliminary data.</text>
</comment>
<feature type="region of interest" description="Disordered" evidence="1">
    <location>
        <begin position="40"/>
        <end position="68"/>
    </location>
</feature>
<dbReference type="Proteomes" id="UP001292094">
    <property type="component" value="Unassembled WGS sequence"/>
</dbReference>
<evidence type="ECO:0000313" key="3">
    <source>
        <dbReference type="Proteomes" id="UP001292094"/>
    </source>
</evidence>
<dbReference type="AlphaFoldDB" id="A0AAE1PZH0"/>